<reference evidence="2 3" key="1">
    <citation type="journal article" date="2019" name="Sci. Rep.">
        <title>Orb-weaving spider Araneus ventricosus genome elucidates the spidroin gene catalogue.</title>
        <authorList>
            <person name="Kono N."/>
            <person name="Nakamura H."/>
            <person name="Ohtoshi R."/>
            <person name="Moran D.A.P."/>
            <person name="Shinohara A."/>
            <person name="Yoshida Y."/>
            <person name="Fujiwara M."/>
            <person name="Mori M."/>
            <person name="Tomita M."/>
            <person name="Arakawa K."/>
        </authorList>
    </citation>
    <scope>NUCLEOTIDE SEQUENCE [LARGE SCALE GENOMIC DNA]</scope>
</reference>
<dbReference type="InterPro" id="IPR032135">
    <property type="entry name" value="DUF4817"/>
</dbReference>
<feature type="domain" description="DUF4817" evidence="1">
    <location>
        <begin position="31"/>
        <end position="75"/>
    </location>
</feature>
<organism evidence="2 3">
    <name type="scientific">Araneus ventricosus</name>
    <name type="common">Orbweaver spider</name>
    <name type="synonym">Epeira ventricosa</name>
    <dbReference type="NCBI Taxonomy" id="182803"/>
    <lineage>
        <taxon>Eukaryota</taxon>
        <taxon>Metazoa</taxon>
        <taxon>Ecdysozoa</taxon>
        <taxon>Arthropoda</taxon>
        <taxon>Chelicerata</taxon>
        <taxon>Arachnida</taxon>
        <taxon>Araneae</taxon>
        <taxon>Araneomorphae</taxon>
        <taxon>Entelegynae</taxon>
        <taxon>Araneoidea</taxon>
        <taxon>Araneidae</taxon>
        <taxon>Araneus</taxon>
    </lineage>
</organism>
<sequence length="157" mass="18158">MCPNTKTPGPKGLRLVSNPSSYVSMLIPTVRANCVGWYFETESTIQVQRKFRTRLHKATPRRNSILPWRRRLLETESVFDRPRSGRPLTSDDDVKRIRQLSIHRPRSGRPLTSDDDDVKRIRQLSICSHMVNTKCFTGIRNCTNNSASILFHDTDIY</sequence>
<evidence type="ECO:0000313" key="3">
    <source>
        <dbReference type="Proteomes" id="UP000499080"/>
    </source>
</evidence>
<name>A0A4Y2MSU5_ARAVE</name>
<evidence type="ECO:0000259" key="1">
    <source>
        <dbReference type="Pfam" id="PF16087"/>
    </source>
</evidence>
<protein>
    <recommendedName>
        <fullName evidence="1">DUF4817 domain-containing protein</fullName>
    </recommendedName>
</protein>
<proteinExistence type="predicted"/>
<dbReference type="Proteomes" id="UP000499080">
    <property type="component" value="Unassembled WGS sequence"/>
</dbReference>
<dbReference type="Pfam" id="PF16087">
    <property type="entry name" value="DUF4817"/>
    <property type="match status" value="1"/>
</dbReference>
<accession>A0A4Y2MSU5</accession>
<gene>
    <name evidence="2" type="ORF">AVEN_118169_1</name>
</gene>
<evidence type="ECO:0000313" key="2">
    <source>
        <dbReference type="EMBL" id="GBN29662.1"/>
    </source>
</evidence>
<dbReference type="EMBL" id="BGPR01007805">
    <property type="protein sequence ID" value="GBN29662.1"/>
    <property type="molecule type" value="Genomic_DNA"/>
</dbReference>
<comment type="caution">
    <text evidence="2">The sequence shown here is derived from an EMBL/GenBank/DDBJ whole genome shotgun (WGS) entry which is preliminary data.</text>
</comment>
<keyword evidence="3" id="KW-1185">Reference proteome</keyword>
<dbReference type="AlphaFoldDB" id="A0A4Y2MSU5"/>